<dbReference type="Proteomes" id="UP000504631">
    <property type="component" value="Unplaced"/>
</dbReference>
<feature type="transmembrane region" description="Helical" evidence="10">
    <location>
        <begin position="273"/>
        <end position="293"/>
    </location>
</feature>
<sequence>MFRNATPETAIAFTEFILGLSCCWPLPSTATKSQILCFKILRSVLFLNSLLLFCPLLYAIYVNREDTARFCKSVSLTLAVVHVPLHSTYCFSQHDRYQRLIEEMKSCCEKGNSYERQIFQRYVDKYAIYYAASAVWFYWSPSIILIGTFFISDPFPTNAEYPFPVDFEPVRSIIFLQQSLVGMQCASLLCTNILCALLLLFAAARFEILMTEIRAVNGVKSLIKCVKKYYTLKRYAEEVANTARYTTLITLCICGIESVFAGIIFIGRQPFTVKLQFVTVSITVLLAVFMCAWPADNLIDVSESTMRTVYQSKWYEQPLRIQKFILFMMIPQSPVILRIRCIIPAFSLSYYCSFITNVLSMFTALRVVMFQDEDGIPDDI</sequence>
<keyword evidence="4 10" id="KW-0812">Transmembrane</keyword>
<evidence type="ECO:0000313" key="12">
    <source>
        <dbReference type="RefSeq" id="XP_033343155.1"/>
    </source>
</evidence>
<evidence type="ECO:0000256" key="6">
    <source>
        <dbReference type="ARBA" id="ARBA00022989"/>
    </source>
</evidence>
<gene>
    <name evidence="12" type="primary">LOC117230141</name>
</gene>
<comment type="similarity">
    <text evidence="10">Belongs to the insect chemoreceptor superfamily. Heteromeric odorant receptor channel (TC 1.A.69) family.</text>
</comment>
<proteinExistence type="inferred from homology"/>
<dbReference type="AlphaFoldDB" id="A0A6J3JSS9"/>
<protein>
    <recommendedName>
        <fullName evidence="10">Odorant receptor</fullName>
    </recommendedName>
</protein>
<comment type="caution">
    <text evidence="10">Lacks conserved residue(s) required for the propagation of feature annotation.</text>
</comment>
<keyword evidence="9 10" id="KW-0807">Transducer</keyword>
<keyword evidence="6 10" id="KW-1133">Transmembrane helix</keyword>
<evidence type="ECO:0000256" key="8">
    <source>
        <dbReference type="ARBA" id="ARBA00023170"/>
    </source>
</evidence>
<evidence type="ECO:0000256" key="3">
    <source>
        <dbReference type="ARBA" id="ARBA00022606"/>
    </source>
</evidence>
<evidence type="ECO:0000256" key="4">
    <source>
        <dbReference type="ARBA" id="ARBA00022692"/>
    </source>
</evidence>
<dbReference type="GO" id="GO:0007165">
    <property type="term" value="P:signal transduction"/>
    <property type="evidence" value="ECO:0007669"/>
    <property type="project" value="UniProtKB-KW"/>
</dbReference>
<feature type="transmembrane region" description="Helical" evidence="10">
    <location>
        <begin position="40"/>
        <end position="61"/>
    </location>
</feature>
<dbReference type="PANTHER" id="PTHR21137">
    <property type="entry name" value="ODORANT RECEPTOR"/>
    <property type="match status" value="1"/>
</dbReference>
<dbReference type="KEGG" id="bvk:117230141"/>
<keyword evidence="2" id="KW-1003">Cell membrane</keyword>
<keyword evidence="7 10" id="KW-0472">Membrane</keyword>
<evidence type="ECO:0000256" key="1">
    <source>
        <dbReference type="ARBA" id="ARBA00004651"/>
    </source>
</evidence>
<evidence type="ECO:0000256" key="9">
    <source>
        <dbReference type="ARBA" id="ARBA00023224"/>
    </source>
</evidence>
<keyword evidence="3 10" id="KW-0716">Sensory transduction</keyword>
<dbReference type="GO" id="GO:0005549">
    <property type="term" value="F:odorant binding"/>
    <property type="evidence" value="ECO:0007669"/>
    <property type="project" value="InterPro"/>
</dbReference>
<evidence type="ECO:0000256" key="10">
    <source>
        <dbReference type="RuleBase" id="RU351113"/>
    </source>
</evidence>
<dbReference type="GO" id="GO:0004984">
    <property type="term" value="F:olfactory receptor activity"/>
    <property type="evidence" value="ECO:0007669"/>
    <property type="project" value="InterPro"/>
</dbReference>
<keyword evidence="5 10" id="KW-0552">Olfaction</keyword>
<keyword evidence="8 10" id="KW-0675">Receptor</keyword>
<dbReference type="GO" id="GO:0005886">
    <property type="term" value="C:plasma membrane"/>
    <property type="evidence" value="ECO:0007669"/>
    <property type="project" value="UniProtKB-SubCell"/>
</dbReference>
<evidence type="ECO:0000256" key="2">
    <source>
        <dbReference type="ARBA" id="ARBA00022475"/>
    </source>
</evidence>
<keyword evidence="11" id="KW-1185">Reference proteome</keyword>
<dbReference type="PANTHER" id="PTHR21137:SF35">
    <property type="entry name" value="ODORANT RECEPTOR 19A-RELATED"/>
    <property type="match status" value="1"/>
</dbReference>
<feature type="transmembrane region" description="Helical" evidence="10">
    <location>
        <begin position="126"/>
        <end position="151"/>
    </location>
</feature>
<feature type="transmembrane region" description="Helical" evidence="10">
    <location>
        <begin position="181"/>
        <end position="204"/>
    </location>
</feature>
<reference evidence="12" key="1">
    <citation type="submission" date="2025-08" db="UniProtKB">
        <authorList>
            <consortium name="RefSeq"/>
        </authorList>
    </citation>
    <scope>IDENTIFICATION</scope>
    <source>
        <tissue evidence="12">Muscle</tissue>
    </source>
</reference>
<comment type="subcellular location">
    <subcellularLocation>
        <location evidence="1 10">Cell membrane</location>
        <topology evidence="1 10">Multi-pass membrane protein</topology>
    </subcellularLocation>
</comment>
<dbReference type="InterPro" id="IPR004117">
    <property type="entry name" value="7tm6_olfct_rcpt"/>
</dbReference>
<evidence type="ECO:0000256" key="7">
    <source>
        <dbReference type="ARBA" id="ARBA00023136"/>
    </source>
</evidence>
<evidence type="ECO:0000313" key="11">
    <source>
        <dbReference type="Proteomes" id="UP000504631"/>
    </source>
</evidence>
<feature type="transmembrane region" description="Helical" evidence="10">
    <location>
        <begin position="348"/>
        <end position="369"/>
    </location>
</feature>
<name>A0A6J3JSS9_9HYME</name>
<dbReference type="Pfam" id="PF02949">
    <property type="entry name" value="7tm_6"/>
    <property type="match status" value="1"/>
</dbReference>
<dbReference type="RefSeq" id="XP_033343155.1">
    <property type="nucleotide sequence ID" value="XM_033487264.1"/>
</dbReference>
<feature type="transmembrane region" description="Helical" evidence="10">
    <location>
        <begin position="243"/>
        <end position="267"/>
    </location>
</feature>
<dbReference type="GeneID" id="117230141"/>
<organism evidence="11 12">
    <name type="scientific">Bombus vosnesenskii</name>
    <dbReference type="NCBI Taxonomy" id="207650"/>
    <lineage>
        <taxon>Eukaryota</taxon>
        <taxon>Metazoa</taxon>
        <taxon>Ecdysozoa</taxon>
        <taxon>Arthropoda</taxon>
        <taxon>Hexapoda</taxon>
        <taxon>Insecta</taxon>
        <taxon>Pterygota</taxon>
        <taxon>Neoptera</taxon>
        <taxon>Endopterygota</taxon>
        <taxon>Hymenoptera</taxon>
        <taxon>Apocrita</taxon>
        <taxon>Aculeata</taxon>
        <taxon>Apoidea</taxon>
        <taxon>Anthophila</taxon>
        <taxon>Apidae</taxon>
        <taxon>Bombus</taxon>
        <taxon>Pyrobombus</taxon>
    </lineage>
</organism>
<evidence type="ECO:0000256" key="5">
    <source>
        <dbReference type="ARBA" id="ARBA00022725"/>
    </source>
</evidence>
<accession>A0A6J3JSS9</accession>